<dbReference type="InterPro" id="IPR057670">
    <property type="entry name" value="SH3_retrovirus"/>
</dbReference>
<dbReference type="InterPro" id="IPR039537">
    <property type="entry name" value="Retrotran_Ty1/copia-like"/>
</dbReference>
<keyword evidence="1" id="KW-0645">Protease</keyword>
<dbReference type="SMART" id="SM00343">
    <property type="entry name" value="ZnF_C2HC"/>
    <property type="match status" value="1"/>
</dbReference>
<dbReference type="Pfam" id="PF00665">
    <property type="entry name" value="rve"/>
    <property type="match status" value="1"/>
</dbReference>
<keyword evidence="3" id="KW-0064">Aspartyl protease</keyword>
<dbReference type="GO" id="GO:0003676">
    <property type="term" value="F:nucleic acid binding"/>
    <property type="evidence" value="ECO:0007669"/>
    <property type="project" value="InterPro"/>
</dbReference>
<dbReference type="InterPro" id="IPR001584">
    <property type="entry name" value="Integrase_cat-core"/>
</dbReference>
<dbReference type="Pfam" id="PF13976">
    <property type="entry name" value="gag_pre-integrs"/>
    <property type="match status" value="1"/>
</dbReference>
<reference evidence="9" key="1">
    <citation type="journal article" date="2023" name="Science">
        <title>Elucidation of the pathway for biosynthesis of saponin adjuvants from the soapbark tree.</title>
        <authorList>
            <person name="Reed J."/>
            <person name="Orme A."/>
            <person name="El-Demerdash A."/>
            <person name="Owen C."/>
            <person name="Martin L.B.B."/>
            <person name="Misra R.C."/>
            <person name="Kikuchi S."/>
            <person name="Rejzek M."/>
            <person name="Martin A.C."/>
            <person name="Harkess A."/>
            <person name="Leebens-Mack J."/>
            <person name="Louveau T."/>
            <person name="Stephenson M.J."/>
            <person name="Osbourn A."/>
        </authorList>
    </citation>
    <scope>NUCLEOTIDE SEQUENCE</scope>
    <source>
        <tissue evidence="9">Leaf</tissue>
    </source>
</reference>
<keyword evidence="5" id="KW-0862">Zinc</keyword>
<dbReference type="InterPro" id="IPR012337">
    <property type="entry name" value="RNaseH-like_sf"/>
</dbReference>
<evidence type="ECO:0000313" key="10">
    <source>
        <dbReference type="Proteomes" id="UP001163823"/>
    </source>
</evidence>
<feature type="compositionally biased region" description="Basic residues" evidence="6">
    <location>
        <begin position="107"/>
        <end position="122"/>
    </location>
</feature>
<dbReference type="Pfam" id="PF14223">
    <property type="entry name" value="Retrotran_gag_2"/>
    <property type="match status" value="1"/>
</dbReference>
<dbReference type="GO" id="GO:0008270">
    <property type="term" value="F:zinc ion binding"/>
    <property type="evidence" value="ECO:0007669"/>
    <property type="project" value="UniProtKB-KW"/>
</dbReference>
<dbReference type="Proteomes" id="UP001163823">
    <property type="component" value="Chromosome 14"/>
</dbReference>
<evidence type="ECO:0000259" key="7">
    <source>
        <dbReference type="PROSITE" id="PS50158"/>
    </source>
</evidence>
<dbReference type="PROSITE" id="PS50158">
    <property type="entry name" value="ZF_CCHC"/>
    <property type="match status" value="1"/>
</dbReference>
<dbReference type="InterPro" id="IPR001878">
    <property type="entry name" value="Znf_CCHC"/>
</dbReference>
<name>A0AAD7KNR6_QUISA</name>
<dbReference type="SUPFAM" id="SSF53098">
    <property type="entry name" value="Ribonuclease H-like"/>
    <property type="match status" value="1"/>
</dbReference>
<dbReference type="Pfam" id="PF22936">
    <property type="entry name" value="Pol_BBD"/>
    <property type="match status" value="1"/>
</dbReference>
<keyword evidence="4" id="KW-0378">Hydrolase</keyword>
<dbReference type="Pfam" id="PF07727">
    <property type="entry name" value="RVT_2"/>
    <property type="match status" value="1"/>
</dbReference>
<dbReference type="GO" id="GO:0015074">
    <property type="term" value="P:DNA integration"/>
    <property type="evidence" value="ECO:0007669"/>
    <property type="project" value="InterPro"/>
</dbReference>
<dbReference type="InterPro" id="IPR025724">
    <property type="entry name" value="GAG-pre-integrase_dom"/>
</dbReference>
<comment type="caution">
    <text evidence="9">The sequence shown here is derived from an EMBL/GenBank/DDBJ whole genome shotgun (WGS) entry which is preliminary data.</text>
</comment>
<keyword evidence="2" id="KW-0479">Metal-binding</keyword>
<dbReference type="InterPro" id="IPR013103">
    <property type="entry name" value="RVT_2"/>
</dbReference>
<dbReference type="GO" id="GO:0006508">
    <property type="term" value="P:proteolysis"/>
    <property type="evidence" value="ECO:0007669"/>
    <property type="project" value="UniProtKB-KW"/>
</dbReference>
<evidence type="ECO:0000313" key="9">
    <source>
        <dbReference type="EMBL" id="KAJ7942967.1"/>
    </source>
</evidence>
<dbReference type="SUPFAM" id="SSF57756">
    <property type="entry name" value="Retrovirus zinc finger-like domains"/>
    <property type="match status" value="1"/>
</dbReference>
<sequence length="1224" mass="141001">MKESELISDYFSRMLATVNQLKRYGEKVEDVRVVEKILRSLQPKFDYIVVAIEESKDLETMSIEQLMGSLQAHEERFKKKEEKPLEQALQAKVSFKEKNNVQERNQKGRGRGHGRGRGRGGRGRGGYHFENNNEGRGQQSSKGRGRGRGNYARPNEKRYDKSNVECYNCHKFGHFASECRNTNVIEENANLLEYKEEVEEPTLLLAFKGDEKEVIKSSWYLDNGASNHMCGDKSKFLEIDEKVSGFVTFGDSSKIPIKGKGTILISLKDGGHKLIYDVYYVPKLKSNILSLGQLLEKSYEIHMKDKNLWLRDQDANLIAKVSMTRNRMFILNLQNDGAKCLKMCAKDSTWRWHMRLGHLNFGGLKNLGEKKMVFGLPFIDHPNQLCEACLLGKHARKSFPKEATRATEPLQLIHTDVCGPIKPCSFGKNHYFLLFIDDYTRKTWVYFLKKKSEAFEVFKKFKALVEKESGHVIKSLRSDRGGEFTSNEFNIFCETQGIRRPLTIPRTPQQNGVAERKNRTILNMARCLLKSKNMPKEFWAEAISCAVYLSNRCPTKGVENQTPQEAWSGKKPNVSHLRIFGSIAYAHVPNQERSKLDDRSVKYVFIGYDSNSKWYKLYNPRNGKIIVSRDVEFNEDETWDWDVQEEENYNFFPYFEEEQDIEAPLEAITLPPSPTPSSEKSSSEGSPKTRSLIDLYENTEVIEDVNLFCLVTDSEPLFFEEAENDKKWRQAMDEEIIAIEKNDTWELANLPKDHKAIGVKWVYKVKKNAKGEVEKYKARLVAKGYAQKQGIDYEEVFALVARLETIRLLISFAAHKHWKIYQLDVKSAFLHGFLEEEVYVDQPEGYVIEGQEGKILKLKKALYGLKQAPRAWNNRIDKYFQENVFVRCPHEYALYVKAHENGDVLFVCLYVDDLIFTGNNPIMFEDFKKAMTCEFEMTDMGLMSYYLGFEVKQNDGGIFISQESYAKDVLKKFQMLDSNSVNTPMECGMKLSKHDVGEKVDPTLFRSLVGSLRYLTCTRPDILYAVGVVSRYMESPTSTHMKTAKRILRYLRGTLDYGLFYSSSHIIDLVGYCDSDFAGDLDDRKSTTGFVFFMGNNAISWVSKKQPIVTLSTCEAEYVAATSCTCHAIWLRRLLKELQEPQKEATQIFVDNKSALALAKNPVFHDRSKHINTRYHFIRECIAKKEVEVKFVKSLDQVADIFTKPLKFEVFQGLRELLGVRKEN</sequence>
<dbReference type="GO" id="GO:0004190">
    <property type="term" value="F:aspartic-type endopeptidase activity"/>
    <property type="evidence" value="ECO:0007669"/>
    <property type="project" value="UniProtKB-KW"/>
</dbReference>
<dbReference type="Gene3D" id="3.30.420.10">
    <property type="entry name" value="Ribonuclease H-like superfamily/Ribonuclease H"/>
    <property type="match status" value="1"/>
</dbReference>
<accession>A0AAD7KNR6</accession>
<dbReference type="Pfam" id="PF25597">
    <property type="entry name" value="SH3_retrovirus"/>
    <property type="match status" value="1"/>
</dbReference>
<organism evidence="9 10">
    <name type="scientific">Quillaja saponaria</name>
    <name type="common">Soap bark tree</name>
    <dbReference type="NCBI Taxonomy" id="32244"/>
    <lineage>
        <taxon>Eukaryota</taxon>
        <taxon>Viridiplantae</taxon>
        <taxon>Streptophyta</taxon>
        <taxon>Embryophyta</taxon>
        <taxon>Tracheophyta</taxon>
        <taxon>Spermatophyta</taxon>
        <taxon>Magnoliopsida</taxon>
        <taxon>eudicotyledons</taxon>
        <taxon>Gunneridae</taxon>
        <taxon>Pentapetalae</taxon>
        <taxon>rosids</taxon>
        <taxon>fabids</taxon>
        <taxon>Fabales</taxon>
        <taxon>Quillajaceae</taxon>
        <taxon>Quillaja</taxon>
    </lineage>
</organism>
<feature type="region of interest" description="Disordered" evidence="6">
    <location>
        <begin position="668"/>
        <end position="689"/>
    </location>
</feature>
<feature type="compositionally biased region" description="Low complexity" evidence="6">
    <location>
        <begin position="676"/>
        <end position="689"/>
    </location>
</feature>
<evidence type="ECO:0000256" key="2">
    <source>
        <dbReference type="ARBA" id="ARBA00022723"/>
    </source>
</evidence>
<feature type="region of interest" description="Disordered" evidence="6">
    <location>
        <begin position="91"/>
        <end position="156"/>
    </location>
</feature>
<dbReference type="InterPro" id="IPR054722">
    <property type="entry name" value="PolX-like_BBD"/>
</dbReference>
<proteinExistence type="predicted"/>
<dbReference type="KEGG" id="qsa:O6P43_032574"/>
<evidence type="ECO:0000256" key="1">
    <source>
        <dbReference type="ARBA" id="ARBA00022670"/>
    </source>
</evidence>
<keyword evidence="10" id="KW-1185">Reference proteome</keyword>
<dbReference type="PANTHER" id="PTHR42648:SF18">
    <property type="entry name" value="RETROTRANSPOSON, UNCLASSIFIED-LIKE PROTEIN"/>
    <property type="match status" value="1"/>
</dbReference>
<feature type="compositionally biased region" description="Basic and acidic residues" evidence="6">
    <location>
        <begin position="94"/>
        <end position="106"/>
    </location>
</feature>
<dbReference type="InterPro" id="IPR036397">
    <property type="entry name" value="RNaseH_sf"/>
</dbReference>
<evidence type="ECO:0000256" key="6">
    <source>
        <dbReference type="SAM" id="MobiDB-lite"/>
    </source>
</evidence>
<evidence type="ECO:0000256" key="4">
    <source>
        <dbReference type="ARBA" id="ARBA00022801"/>
    </source>
</evidence>
<dbReference type="InterPro" id="IPR036875">
    <property type="entry name" value="Znf_CCHC_sf"/>
</dbReference>
<dbReference type="Gene3D" id="4.10.60.10">
    <property type="entry name" value="Zinc finger, CCHC-type"/>
    <property type="match status" value="1"/>
</dbReference>
<evidence type="ECO:0000256" key="3">
    <source>
        <dbReference type="ARBA" id="ARBA00022750"/>
    </source>
</evidence>
<dbReference type="PROSITE" id="PS50994">
    <property type="entry name" value="INTEGRASE"/>
    <property type="match status" value="1"/>
</dbReference>
<evidence type="ECO:0000256" key="5">
    <source>
        <dbReference type="PROSITE-ProRule" id="PRU00047"/>
    </source>
</evidence>
<dbReference type="SUPFAM" id="SSF56672">
    <property type="entry name" value="DNA/RNA polymerases"/>
    <property type="match status" value="1"/>
</dbReference>
<dbReference type="EMBL" id="JARAOO010000014">
    <property type="protein sequence ID" value="KAJ7942967.1"/>
    <property type="molecule type" value="Genomic_DNA"/>
</dbReference>
<feature type="domain" description="CCHC-type" evidence="7">
    <location>
        <begin position="166"/>
        <end position="181"/>
    </location>
</feature>
<dbReference type="PANTHER" id="PTHR42648">
    <property type="entry name" value="TRANSPOSASE, PUTATIVE-RELATED"/>
    <property type="match status" value="1"/>
</dbReference>
<gene>
    <name evidence="9" type="ORF">O6P43_032574</name>
</gene>
<feature type="domain" description="Integrase catalytic" evidence="8">
    <location>
        <begin position="405"/>
        <end position="571"/>
    </location>
</feature>
<keyword evidence="5" id="KW-0863">Zinc-finger</keyword>
<protein>
    <submittedName>
        <fullName evidence="9">Retrovirus-related Pol polyprotein from transposon TNT 1-94</fullName>
    </submittedName>
</protein>
<dbReference type="CDD" id="cd09272">
    <property type="entry name" value="RNase_HI_RT_Ty1"/>
    <property type="match status" value="1"/>
</dbReference>
<evidence type="ECO:0000259" key="8">
    <source>
        <dbReference type="PROSITE" id="PS50994"/>
    </source>
</evidence>
<dbReference type="AlphaFoldDB" id="A0AAD7KNR6"/>
<dbReference type="InterPro" id="IPR043502">
    <property type="entry name" value="DNA/RNA_pol_sf"/>
</dbReference>